<dbReference type="AlphaFoldDB" id="A0A845AVI0"/>
<comment type="caution">
    <text evidence="2">The sequence shown here is derived from an EMBL/GenBank/DDBJ whole genome shotgun (WGS) entry which is preliminary data.</text>
</comment>
<evidence type="ECO:0000313" key="3">
    <source>
        <dbReference type="Proteomes" id="UP000446786"/>
    </source>
</evidence>
<dbReference type="PANTHER" id="PTHR42815:SF2">
    <property type="entry name" value="FAD-BINDING, PUTATIVE (AFU_ORTHOLOGUE AFUA_6G07600)-RELATED"/>
    <property type="match status" value="1"/>
</dbReference>
<protein>
    <submittedName>
        <fullName evidence="2">Pyridoxamine 5'-phosphate oxidase family protein</fullName>
    </submittedName>
</protein>
<proteinExistence type="predicted"/>
<keyword evidence="3" id="KW-1185">Reference proteome</keyword>
<dbReference type="RefSeq" id="WP_160777912.1">
    <property type="nucleotide sequence ID" value="NZ_BAAAZF010000001.1"/>
</dbReference>
<gene>
    <name evidence="1" type="ORF">GRI94_00800</name>
    <name evidence="2" type="ORF">GRI94_14890</name>
</gene>
<dbReference type="EMBL" id="WTYE01000001">
    <property type="protein sequence ID" value="MXP30355.1"/>
    <property type="molecule type" value="Genomic_DNA"/>
</dbReference>
<reference evidence="2 3" key="1">
    <citation type="submission" date="2019-12" db="EMBL/GenBank/DDBJ databases">
        <title>Genomic-based taxomic classification of the family Erythrobacteraceae.</title>
        <authorList>
            <person name="Xu L."/>
        </authorList>
    </citation>
    <scope>NUCLEOTIDE SEQUENCE [LARGE SCALE GENOMIC DNA]</scope>
    <source>
        <strain evidence="2 3">JCM 16677</strain>
    </source>
</reference>
<dbReference type="InterPro" id="IPR012349">
    <property type="entry name" value="Split_barrel_FMN-bd"/>
</dbReference>
<dbReference type="OrthoDB" id="9786134at2"/>
<evidence type="ECO:0000313" key="1">
    <source>
        <dbReference type="EMBL" id="MXP30355.1"/>
    </source>
</evidence>
<dbReference type="Gene3D" id="2.30.110.10">
    <property type="entry name" value="Electron Transport, Fmn-binding Protein, Chain A"/>
    <property type="match status" value="1"/>
</dbReference>
<dbReference type="EMBL" id="WTYE01000001">
    <property type="protein sequence ID" value="MXP33115.1"/>
    <property type="molecule type" value="Genomic_DNA"/>
</dbReference>
<dbReference type="PANTHER" id="PTHR42815">
    <property type="entry name" value="FAD-BINDING, PUTATIVE (AFU_ORTHOLOGUE AFUA_6G07600)-RELATED"/>
    <property type="match status" value="1"/>
</dbReference>
<accession>A0A845AVI0</accession>
<dbReference type="SUPFAM" id="SSF50475">
    <property type="entry name" value="FMN-binding split barrel"/>
    <property type="match status" value="1"/>
</dbReference>
<evidence type="ECO:0000313" key="2">
    <source>
        <dbReference type="EMBL" id="MXP33115.1"/>
    </source>
</evidence>
<organism evidence="2 3">
    <name type="scientific">Parerythrobacter jejuensis</name>
    <dbReference type="NCBI Taxonomy" id="795812"/>
    <lineage>
        <taxon>Bacteria</taxon>
        <taxon>Pseudomonadati</taxon>
        <taxon>Pseudomonadota</taxon>
        <taxon>Alphaproteobacteria</taxon>
        <taxon>Sphingomonadales</taxon>
        <taxon>Erythrobacteraceae</taxon>
        <taxon>Parerythrobacter</taxon>
    </lineage>
</organism>
<dbReference type="Proteomes" id="UP000446786">
    <property type="component" value="Unassembled WGS sequence"/>
</dbReference>
<name>A0A845AVI0_9SPHN</name>
<sequence length="185" mass="21652">MAANFMRILFGKRAEALQEEDGSRGSYAKMIERREDDVDRLTARELTFMMMRDSFYMATITDDDWPYIQHRGGPRGFLKHIEGNRIGFSDYGGNRQFVSAANIDDRQRIALFLMDYPEKRRLKIVGTAHWQTADQGDPLWDHLVDPAYPVENQRFFLIDVLGFDWNCPQHITPRYTQAELKALQQ</sequence>